<reference evidence="2" key="1">
    <citation type="submission" date="2018-07" db="EMBL/GenBank/DDBJ databases">
        <title>Giant CbK-like Caulobacter bacteriophages have genetically divergent genomes.</title>
        <authorList>
            <person name="Wilson K.M."/>
            <person name="Ely B."/>
        </authorList>
    </citation>
    <scope>NUCLEOTIDE SEQUENCE [LARGE SCALE GENOMIC DNA]</scope>
</reference>
<evidence type="ECO:0000313" key="1">
    <source>
        <dbReference type="EMBL" id="AXQ69526.1"/>
    </source>
</evidence>
<name>A0A385ECW7_9CAUD</name>
<sequence length="49" mass="5253">MINALLILAILCLGPFALLAAILLFSALFSWAAFRHADVQKTLTVKVGP</sequence>
<organism evidence="1 2">
    <name type="scientific">Caulobacter phage CcrBL9</name>
    <dbReference type="NCBI Taxonomy" id="2283270"/>
    <lineage>
        <taxon>Viruses</taxon>
        <taxon>Duplodnaviria</taxon>
        <taxon>Heunggongvirae</taxon>
        <taxon>Uroviricota</taxon>
        <taxon>Caudoviricetes</taxon>
        <taxon>Jeanschmidtviridae</taxon>
        <taxon>Bertelyvirus</taxon>
        <taxon>Bertelyvirus BL9</taxon>
    </lineage>
</organism>
<dbReference type="Proteomes" id="UP000259421">
    <property type="component" value="Segment"/>
</dbReference>
<proteinExistence type="predicted"/>
<reference evidence="1 2" key="2">
    <citation type="submission" date="2018-09" db="EMBL/GenBank/DDBJ databases">
        <title>Giant CbK-like Caulobacter bacteriophages have genetically divergent genomes.</title>
        <authorList>
            <person name="Wilson K."/>
            <person name="Ely B."/>
        </authorList>
    </citation>
    <scope>NUCLEOTIDE SEQUENCE [LARGE SCALE GENOMIC DNA]</scope>
</reference>
<keyword evidence="2" id="KW-1185">Reference proteome</keyword>
<accession>A0A385ECW7</accession>
<protein>
    <submittedName>
        <fullName evidence="1">Uncharacterized protein</fullName>
    </submittedName>
</protein>
<gene>
    <name evidence="1" type="ORF">CcrBL9_gp502</name>
</gene>
<dbReference type="EMBL" id="MH588546">
    <property type="protein sequence ID" value="AXQ69526.1"/>
    <property type="molecule type" value="Genomic_DNA"/>
</dbReference>
<evidence type="ECO:0000313" key="2">
    <source>
        <dbReference type="Proteomes" id="UP000259421"/>
    </source>
</evidence>